<dbReference type="SUPFAM" id="SSF50104">
    <property type="entry name" value="Translation proteins SH3-like domain"/>
    <property type="match status" value="1"/>
</dbReference>
<dbReference type="PANTHER" id="PTHR30265:SF7">
    <property type="entry name" value="TRANSCRIPTION ANTITERMINATION PROTEIN RFAH"/>
    <property type="match status" value="1"/>
</dbReference>
<dbReference type="PANTHER" id="PTHR30265">
    <property type="entry name" value="RHO-INTERACTING TRANSCRIPTION TERMINATION FACTOR NUSG"/>
    <property type="match status" value="1"/>
</dbReference>
<dbReference type="InterPro" id="IPR008991">
    <property type="entry name" value="Translation_prot_SH3-like_sf"/>
</dbReference>
<dbReference type="OrthoDB" id="9790639at2"/>
<reference evidence="5 6" key="1">
    <citation type="submission" date="2017-01" db="EMBL/GenBank/DDBJ databases">
        <authorList>
            <person name="Mah S.A."/>
            <person name="Swanson W.J."/>
            <person name="Moy G.W."/>
            <person name="Vacquier V.D."/>
        </authorList>
    </citation>
    <scope>NUCLEOTIDE SEQUENCE [LARGE SCALE GENOMIC DNA]</scope>
    <source>
        <strain evidence="5 6">M9</strain>
    </source>
</reference>
<keyword evidence="2" id="KW-0805">Transcription regulation</keyword>
<dbReference type="Pfam" id="PF02357">
    <property type="entry name" value="NusG"/>
    <property type="match status" value="1"/>
</dbReference>
<keyword evidence="3" id="KW-0804">Transcription</keyword>
<organism evidence="5 6">
    <name type="scientific">Ectothiorhodosinus mongolicus</name>
    <dbReference type="NCBI Taxonomy" id="233100"/>
    <lineage>
        <taxon>Bacteria</taxon>
        <taxon>Pseudomonadati</taxon>
        <taxon>Pseudomonadota</taxon>
        <taxon>Gammaproteobacteria</taxon>
        <taxon>Chromatiales</taxon>
        <taxon>Ectothiorhodospiraceae</taxon>
        <taxon>Ectothiorhodosinus</taxon>
    </lineage>
</organism>
<dbReference type="InterPro" id="IPR036735">
    <property type="entry name" value="NGN_dom_sf"/>
</dbReference>
<gene>
    <name evidence="5" type="ORF">SAMN05216526_1554</name>
</gene>
<keyword evidence="6" id="KW-1185">Reference proteome</keyword>
<evidence type="ECO:0000259" key="4">
    <source>
        <dbReference type="SMART" id="SM00738"/>
    </source>
</evidence>
<sequence length="180" mass="20654">MVCCQSLGVRVLQSWFAVRCKPKEDQRAEENLARQGFDVFHPLARVKRRRQGKWGMFVESLFPGYVFVQLDSVNDNWAPIRSTRGVLGLVRFGGIPAPVPHEVIDEIRSQQDAEFGWLDLTQLKPMREGQRLRIIDGPFMGQEARFQKLNGQDRVLVLLNIMQQSVQAVLHRDQVLEAEA</sequence>
<dbReference type="GO" id="GO:0005829">
    <property type="term" value="C:cytosol"/>
    <property type="evidence" value="ECO:0007669"/>
    <property type="project" value="TreeGrafter"/>
</dbReference>
<evidence type="ECO:0000256" key="1">
    <source>
        <dbReference type="ARBA" id="ARBA00022814"/>
    </source>
</evidence>
<evidence type="ECO:0000256" key="3">
    <source>
        <dbReference type="ARBA" id="ARBA00023163"/>
    </source>
</evidence>
<dbReference type="CDD" id="cd09892">
    <property type="entry name" value="NGN_SP_RfaH"/>
    <property type="match status" value="1"/>
</dbReference>
<protein>
    <submittedName>
        <fullName evidence="5">Transcriptional antiterminator RfaH</fullName>
    </submittedName>
</protein>
<dbReference type="GO" id="GO:0006354">
    <property type="term" value="P:DNA-templated transcription elongation"/>
    <property type="evidence" value="ECO:0007669"/>
    <property type="project" value="InterPro"/>
</dbReference>
<dbReference type="SUPFAM" id="SSF82679">
    <property type="entry name" value="N-utilization substance G protein NusG, N-terminal domain"/>
    <property type="match status" value="1"/>
</dbReference>
<evidence type="ECO:0000256" key="2">
    <source>
        <dbReference type="ARBA" id="ARBA00023015"/>
    </source>
</evidence>
<feature type="domain" description="NusG-like N-terminal" evidence="4">
    <location>
        <begin position="12"/>
        <end position="111"/>
    </location>
</feature>
<evidence type="ECO:0000313" key="6">
    <source>
        <dbReference type="Proteomes" id="UP000223759"/>
    </source>
</evidence>
<dbReference type="InterPro" id="IPR006645">
    <property type="entry name" value="NGN-like_dom"/>
</dbReference>
<dbReference type="InterPro" id="IPR010215">
    <property type="entry name" value="Transcription_antiterm_RfaH"/>
</dbReference>
<name>A0A1R3W2V5_9GAMM</name>
<keyword evidence="1" id="KW-0889">Transcription antitermination</keyword>
<dbReference type="GO" id="GO:0031564">
    <property type="term" value="P:transcription antitermination"/>
    <property type="evidence" value="ECO:0007669"/>
    <property type="project" value="UniProtKB-KW"/>
</dbReference>
<dbReference type="SMART" id="SM00738">
    <property type="entry name" value="NGN"/>
    <property type="match status" value="1"/>
</dbReference>
<proteinExistence type="predicted"/>
<dbReference type="Proteomes" id="UP000223759">
    <property type="component" value="Unassembled WGS sequence"/>
</dbReference>
<dbReference type="STRING" id="233100.SAMN05216526_1554"/>
<dbReference type="EMBL" id="FTPK01000003">
    <property type="protein sequence ID" value="SIT72021.1"/>
    <property type="molecule type" value="Genomic_DNA"/>
</dbReference>
<accession>A0A1R3W2V5</accession>
<dbReference type="NCBIfam" id="TIGR01955">
    <property type="entry name" value="RfaH"/>
    <property type="match status" value="1"/>
</dbReference>
<dbReference type="InterPro" id="IPR043425">
    <property type="entry name" value="NusG-like"/>
</dbReference>
<dbReference type="Gene3D" id="3.30.70.940">
    <property type="entry name" value="NusG, N-terminal domain"/>
    <property type="match status" value="1"/>
</dbReference>
<dbReference type="AlphaFoldDB" id="A0A1R3W2V5"/>
<evidence type="ECO:0000313" key="5">
    <source>
        <dbReference type="EMBL" id="SIT72021.1"/>
    </source>
</evidence>